<evidence type="ECO:0008006" key="3">
    <source>
        <dbReference type="Google" id="ProtNLM"/>
    </source>
</evidence>
<organism evidence="1 2">
    <name type="scientific">Sphingomonas jinjuensis</name>
    <dbReference type="NCBI Taxonomy" id="535907"/>
    <lineage>
        <taxon>Bacteria</taxon>
        <taxon>Pseudomonadati</taxon>
        <taxon>Pseudomonadota</taxon>
        <taxon>Alphaproteobacteria</taxon>
        <taxon>Sphingomonadales</taxon>
        <taxon>Sphingomonadaceae</taxon>
        <taxon>Sphingomonas</taxon>
    </lineage>
</organism>
<dbReference type="RefSeq" id="WP_183987531.1">
    <property type="nucleotide sequence ID" value="NZ_JACIEV010000028.1"/>
</dbReference>
<gene>
    <name evidence="1" type="ORF">GGQ80_003695</name>
</gene>
<dbReference type="AlphaFoldDB" id="A0A840FJ85"/>
<evidence type="ECO:0000313" key="2">
    <source>
        <dbReference type="Proteomes" id="UP000529795"/>
    </source>
</evidence>
<comment type="caution">
    <text evidence="1">The sequence shown here is derived from an EMBL/GenBank/DDBJ whole genome shotgun (WGS) entry which is preliminary data.</text>
</comment>
<proteinExistence type="predicted"/>
<evidence type="ECO:0000313" key="1">
    <source>
        <dbReference type="EMBL" id="MBB4155764.1"/>
    </source>
</evidence>
<reference evidence="1 2" key="1">
    <citation type="submission" date="2020-08" db="EMBL/GenBank/DDBJ databases">
        <title>Genomic Encyclopedia of Type Strains, Phase IV (KMG-IV): sequencing the most valuable type-strain genomes for metagenomic binning, comparative biology and taxonomic classification.</title>
        <authorList>
            <person name="Goeker M."/>
        </authorList>
    </citation>
    <scope>NUCLEOTIDE SEQUENCE [LARGE SCALE GENOMIC DNA]</scope>
    <source>
        <strain evidence="1 2">YC6723</strain>
    </source>
</reference>
<sequence>MASVEDEVAGLERLSSDELRTKWRTLTGSPVPQMSPSLLRLALAWEIQARAYGGLSRETRRALDQLAAGKTRTTSVSPGMRLVREWNGRAHVVVVGDDGIIRWDEREWRSLSEVARAITGTRWSGPAFFGLKRKAAA</sequence>
<dbReference type="InterPro" id="IPR021322">
    <property type="entry name" value="DUF2924"/>
</dbReference>
<dbReference type="Proteomes" id="UP000529795">
    <property type="component" value="Unassembled WGS sequence"/>
</dbReference>
<name>A0A840FJ85_9SPHN</name>
<dbReference type="EMBL" id="JACIEV010000028">
    <property type="protein sequence ID" value="MBB4155764.1"/>
    <property type="molecule type" value="Genomic_DNA"/>
</dbReference>
<dbReference type="Pfam" id="PF11149">
    <property type="entry name" value="DUF2924"/>
    <property type="match status" value="1"/>
</dbReference>
<protein>
    <recommendedName>
        <fullName evidence="3">DUF2924 domain-containing protein</fullName>
    </recommendedName>
</protein>
<accession>A0A840FJ85</accession>
<keyword evidence="2" id="KW-1185">Reference proteome</keyword>